<evidence type="ECO:0000313" key="1">
    <source>
        <dbReference type="EMBL" id="JAP93423.1"/>
    </source>
</evidence>
<organism evidence="1">
    <name type="scientific">Trepomonas sp. PC1</name>
    <dbReference type="NCBI Taxonomy" id="1076344"/>
    <lineage>
        <taxon>Eukaryota</taxon>
        <taxon>Metamonada</taxon>
        <taxon>Diplomonadida</taxon>
        <taxon>Hexamitidae</taxon>
        <taxon>Hexamitinae</taxon>
        <taxon>Trepomonas</taxon>
    </lineage>
</organism>
<sequence length="108" mass="12576">KIPDSYLSQLCPIKKLDEQLIAGITESLYIRNIIFDYLEQIKQNFKVLEQYAPSTMCDGIISTMYMLFKQNESIEDLKMINYLQQSSKMFGTCQNVVRQIINEPVQVV</sequence>
<dbReference type="EMBL" id="GDID01003183">
    <property type="protein sequence ID" value="JAP93423.1"/>
    <property type="molecule type" value="Transcribed_RNA"/>
</dbReference>
<feature type="non-terminal residue" evidence="1">
    <location>
        <position position="1"/>
    </location>
</feature>
<accession>A0A146K9D0</accession>
<name>A0A146K9D0_9EUKA</name>
<gene>
    <name evidence="1" type="ORF">TPC1_14303</name>
</gene>
<dbReference type="AlphaFoldDB" id="A0A146K9D0"/>
<feature type="non-terminal residue" evidence="1">
    <location>
        <position position="108"/>
    </location>
</feature>
<protein>
    <submittedName>
        <fullName evidence="1">Uncharacterized protein</fullName>
    </submittedName>
</protein>
<proteinExistence type="predicted"/>
<reference evidence="1" key="1">
    <citation type="submission" date="2015-07" db="EMBL/GenBank/DDBJ databases">
        <title>Adaptation to a free-living lifestyle via gene acquisitions in the diplomonad Trepomonas sp. PC1.</title>
        <authorList>
            <person name="Xu F."/>
            <person name="Jerlstrom-Hultqvist J."/>
            <person name="Kolisko M."/>
            <person name="Simpson A.G.B."/>
            <person name="Roger A.J."/>
            <person name="Svard S.G."/>
            <person name="Andersson J.O."/>
        </authorList>
    </citation>
    <scope>NUCLEOTIDE SEQUENCE</scope>
    <source>
        <strain evidence="1">PC1</strain>
    </source>
</reference>